<organism evidence="1 2">
    <name type="scientific">Nocardioides hankookensis</name>
    <dbReference type="NCBI Taxonomy" id="443157"/>
    <lineage>
        <taxon>Bacteria</taxon>
        <taxon>Bacillati</taxon>
        <taxon>Actinomycetota</taxon>
        <taxon>Actinomycetes</taxon>
        <taxon>Propionibacteriales</taxon>
        <taxon>Nocardioidaceae</taxon>
        <taxon>Nocardioides</taxon>
    </lineage>
</organism>
<keyword evidence="2" id="KW-1185">Reference proteome</keyword>
<accession>A0ABW1LFN9</accession>
<proteinExistence type="predicted"/>
<dbReference type="EMBL" id="JBHSRJ010000003">
    <property type="protein sequence ID" value="MFC6042529.1"/>
    <property type="molecule type" value="Genomic_DNA"/>
</dbReference>
<evidence type="ECO:0000313" key="1">
    <source>
        <dbReference type="EMBL" id="MFC6042529.1"/>
    </source>
</evidence>
<dbReference type="Proteomes" id="UP001596135">
    <property type="component" value="Unassembled WGS sequence"/>
</dbReference>
<evidence type="ECO:0000313" key="2">
    <source>
        <dbReference type="Proteomes" id="UP001596135"/>
    </source>
</evidence>
<name>A0ABW1LFN9_9ACTN</name>
<reference evidence="2" key="1">
    <citation type="journal article" date="2019" name="Int. J. Syst. Evol. Microbiol.">
        <title>The Global Catalogue of Microorganisms (GCM) 10K type strain sequencing project: providing services to taxonomists for standard genome sequencing and annotation.</title>
        <authorList>
            <consortium name="The Broad Institute Genomics Platform"/>
            <consortium name="The Broad Institute Genome Sequencing Center for Infectious Disease"/>
            <person name="Wu L."/>
            <person name="Ma J."/>
        </authorList>
    </citation>
    <scope>NUCLEOTIDE SEQUENCE [LARGE SCALE GENOMIC DNA]</scope>
    <source>
        <strain evidence="2">CCUG 54522</strain>
    </source>
</reference>
<comment type="caution">
    <text evidence="1">The sequence shown here is derived from an EMBL/GenBank/DDBJ whole genome shotgun (WGS) entry which is preliminary data.</text>
</comment>
<gene>
    <name evidence="1" type="ORF">ACFPYL_05570</name>
</gene>
<protein>
    <submittedName>
        <fullName evidence="1">Uncharacterized protein</fullName>
    </submittedName>
</protein>
<dbReference type="RefSeq" id="WP_379151416.1">
    <property type="nucleotide sequence ID" value="NZ_JBHSRJ010000003.1"/>
</dbReference>
<sequence>MEERLISAFGDSLAVFDGLSAGLSVSPGASVISGSVPDSVFDGVGR</sequence>